<comment type="caution">
    <text evidence="5">The sequence shown here is derived from an EMBL/GenBank/DDBJ whole genome shotgun (WGS) entry which is preliminary data.</text>
</comment>
<dbReference type="InterPro" id="IPR046335">
    <property type="entry name" value="LacI/GalR-like_sensor"/>
</dbReference>
<dbReference type="Gene3D" id="1.10.260.40">
    <property type="entry name" value="lambda repressor-like DNA-binding domains"/>
    <property type="match status" value="1"/>
</dbReference>
<organism evidence="5 6">
    <name type="scientific">Jejuia spongiicola</name>
    <dbReference type="NCBI Taxonomy" id="2942207"/>
    <lineage>
        <taxon>Bacteria</taxon>
        <taxon>Pseudomonadati</taxon>
        <taxon>Bacteroidota</taxon>
        <taxon>Flavobacteriia</taxon>
        <taxon>Flavobacteriales</taxon>
        <taxon>Flavobacteriaceae</taxon>
        <taxon>Jejuia</taxon>
    </lineage>
</organism>
<dbReference type="PANTHER" id="PTHR30146">
    <property type="entry name" value="LACI-RELATED TRANSCRIPTIONAL REPRESSOR"/>
    <property type="match status" value="1"/>
</dbReference>
<dbReference type="EMBL" id="JAMFLZ010000010">
    <property type="protein sequence ID" value="MCL6296586.1"/>
    <property type="molecule type" value="Genomic_DNA"/>
</dbReference>
<keyword evidence="6" id="KW-1185">Reference proteome</keyword>
<dbReference type="Gene3D" id="3.40.50.2300">
    <property type="match status" value="2"/>
</dbReference>
<feature type="domain" description="HTH lacI-type" evidence="4">
    <location>
        <begin position="6"/>
        <end position="61"/>
    </location>
</feature>
<proteinExistence type="predicted"/>
<dbReference type="SUPFAM" id="SSF53822">
    <property type="entry name" value="Periplasmic binding protein-like I"/>
    <property type="match status" value="1"/>
</dbReference>
<evidence type="ECO:0000256" key="1">
    <source>
        <dbReference type="ARBA" id="ARBA00023015"/>
    </source>
</evidence>
<dbReference type="PROSITE" id="PS50932">
    <property type="entry name" value="HTH_LACI_2"/>
    <property type="match status" value="1"/>
</dbReference>
<reference evidence="5" key="1">
    <citation type="submission" date="2022-05" db="EMBL/GenBank/DDBJ databases">
        <authorList>
            <person name="Park J.-S."/>
        </authorList>
    </citation>
    <scope>NUCLEOTIDE SEQUENCE</scope>
    <source>
        <strain evidence="5">2012CJ34-3</strain>
    </source>
</reference>
<gene>
    <name evidence="5" type="ORF">M3P09_16380</name>
</gene>
<evidence type="ECO:0000256" key="2">
    <source>
        <dbReference type="ARBA" id="ARBA00023125"/>
    </source>
</evidence>
<accession>A0ABT0QHW8</accession>
<keyword evidence="1" id="KW-0805">Transcription regulation</keyword>
<dbReference type="InterPro" id="IPR000843">
    <property type="entry name" value="HTH_LacI"/>
</dbReference>
<dbReference type="SMART" id="SM00354">
    <property type="entry name" value="HTH_LACI"/>
    <property type="match status" value="1"/>
</dbReference>
<evidence type="ECO:0000313" key="5">
    <source>
        <dbReference type="EMBL" id="MCL6296586.1"/>
    </source>
</evidence>
<dbReference type="PANTHER" id="PTHR30146:SF154">
    <property type="entry name" value="TRANSCRIPTION REGULATOR, MEMBER OF GALR FAMILY"/>
    <property type="match status" value="1"/>
</dbReference>
<name>A0ABT0QHW8_9FLAO</name>
<dbReference type="RefSeq" id="WP_249973951.1">
    <property type="nucleotide sequence ID" value="NZ_JAMFLZ010000010.1"/>
</dbReference>
<keyword evidence="3" id="KW-0804">Transcription</keyword>
<dbReference type="InterPro" id="IPR028082">
    <property type="entry name" value="Peripla_BP_I"/>
</dbReference>
<dbReference type="Proteomes" id="UP001165381">
    <property type="component" value="Unassembled WGS sequence"/>
</dbReference>
<protein>
    <submittedName>
        <fullName evidence="5">LacI family transcriptional regulator</fullName>
    </submittedName>
</protein>
<dbReference type="SUPFAM" id="SSF47413">
    <property type="entry name" value="lambda repressor-like DNA-binding domains"/>
    <property type="match status" value="1"/>
</dbReference>
<evidence type="ECO:0000259" key="4">
    <source>
        <dbReference type="PROSITE" id="PS50932"/>
    </source>
</evidence>
<dbReference type="Pfam" id="PF00356">
    <property type="entry name" value="LacI"/>
    <property type="match status" value="1"/>
</dbReference>
<keyword evidence="2" id="KW-0238">DNA-binding</keyword>
<dbReference type="Pfam" id="PF13377">
    <property type="entry name" value="Peripla_BP_3"/>
    <property type="match status" value="1"/>
</dbReference>
<sequence>MKKVYLKDIAEQLNVSKTAVSLVLNNKGDENKISQETQKRIIKFAKDHNYVPNHLARGLSRGKTETIGLIIPNISDTFYAKIAGSIEARAAQEGFTVVFSSSNESPKKESSLIGDMLNRQVDGLIVASTQKNQKDIKMLMKNNFPLVLIDRNYPDLDTNFVVVDNYGGMNKATKHLLSKGKKRIVFVAINSDLEALKQRYLGYRDAVEKFEGNPNEPIEIYVDYNNYEADVKKKIKEFVEPKLNVDAFVFSTHYLAREGLRALKGLNVKVPEEVAMVSFSDLSAAFDLVEPPITSVLQPVEEMGNMAVDILLDEMGATKVKTMNDKKRILEVEFIVRKSCGS</sequence>
<dbReference type="InterPro" id="IPR010982">
    <property type="entry name" value="Lambda_DNA-bd_dom_sf"/>
</dbReference>
<evidence type="ECO:0000256" key="3">
    <source>
        <dbReference type="ARBA" id="ARBA00023163"/>
    </source>
</evidence>
<evidence type="ECO:0000313" key="6">
    <source>
        <dbReference type="Proteomes" id="UP001165381"/>
    </source>
</evidence>
<dbReference type="CDD" id="cd01392">
    <property type="entry name" value="HTH_LacI"/>
    <property type="match status" value="1"/>
</dbReference>